<keyword evidence="7 10" id="KW-1133">Transmembrane helix</keyword>
<dbReference type="NCBIfam" id="NF003465">
    <property type="entry name" value="PRK05089.1"/>
    <property type="match status" value="1"/>
</dbReference>
<dbReference type="PIRSF" id="PIRSF005413">
    <property type="entry name" value="COX11"/>
    <property type="match status" value="1"/>
</dbReference>
<evidence type="ECO:0000313" key="12">
    <source>
        <dbReference type="Proteomes" id="UP000249638"/>
    </source>
</evidence>
<accession>A0A2W7P2N9</accession>
<organism evidence="11 12">
    <name type="scientific">Cupriavidus phytorum</name>
    <dbReference type="NCBI Taxonomy" id="3024399"/>
    <lineage>
        <taxon>Bacteria</taxon>
        <taxon>Pseudomonadati</taxon>
        <taxon>Pseudomonadota</taxon>
        <taxon>Betaproteobacteria</taxon>
        <taxon>Burkholderiales</taxon>
        <taxon>Burkholderiaceae</taxon>
        <taxon>Cupriavidus</taxon>
    </lineage>
</organism>
<dbReference type="GO" id="GO:0005507">
    <property type="term" value="F:copper ion binding"/>
    <property type="evidence" value="ECO:0007669"/>
    <property type="project" value="InterPro"/>
</dbReference>
<comment type="function">
    <text evidence="1">Exerts its effect at some terminal stage of cytochrome c oxidase synthesis, probably by being involved in the insertion of the copper B into subunit I.</text>
</comment>
<evidence type="ECO:0000256" key="1">
    <source>
        <dbReference type="ARBA" id="ARBA00004007"/>
    </source>
</evidence>
<evidence type="ECO:0000256" key="8">
    <source>
        <dbReference type="ARBA" id="ARBA00023008"/>
    </source>
</evidence>
<dbReference type="PANTHER" id="PTHR21320">
    <property type="entry name" value="CYTOCHROME C OXIDASE ASSEMBLY PROTEIN COX11-RELATED"/>
    <property type="match status" value="1"/>
</dbReference>
<proteinExistence type="inferred from homology"/>
<dbReference type="InterPro" id="IPR023471">
    <property type="entry name" value="CtaG/Cox11_dom_sf"/>
</dbReference>
<evidence type="ECO:0000256" key="7">
    <source>
        <dbReference type="ARBA" id="ARBA00022989"/>
    </source>
</evidence>
<evidence type="ECO:0000256" key="4">
    <source>
        <dbReference type="ARBA" id="ARBA00015384"/>
    </source>
</evidence>
<dbReference type="EMBL" id="QKZN01000003">
    <property type="protein sequence ID" value="PZX30291.1"/>
    <property type="molecule type" value="Genomic_DNA"/>
</dbReference>
<evidence type="ECO:0000256" key="10">
    <source>
        <dbReference type="SAM" id="Phobius"/>
    </source>
</evidence>
<feature type="transmembrane region" description="Helical" evidence="10">
    <location>
        <begin position="27"/>
        <end position="46"/>
    </location>
</feature>
<dbReference type="Pfam" id="PF04442">
    <property type="entry name" value="CtaG_Cox11"/>
    <property type="match status" value="1"/>
</dbReference>
<comment type="subcellular location">
    <subcellularLocation>
        <location evidence="2">Cell inner membrane</location>
        <topology evidence="2">Single-pass type II membrane protein</topology>
        <orientation evidence="2">Periplasmic side</orientation>
    </subcellularLocation>
</comment>
<keyword evidence="12" id="KW-1185">Reference proteome</keyword>
<evidence type="ECO:0000256" key="2">
    <source>
        <dbReference type="ARBA" id="ARBA00004382"/>
    </source>
</evidence>
<dbReference type="GO" id="GO:0005886">
    <property type="term" value="C:plasma membrane"/>
    <property type="evidence" value="ECO:0007669"/>
    <property type="project" value="UniProtKB-SubCell"/>
</dbReference>
<evidence type="ECO:0000256" key="9">
    <source>
        <dbReference type="ARBA" id="ARBA00023136"/>
    </source>
</evidence>
<evidence type="ECO:0000313" key="11">
    <source>
        <dbReference type="EMBL" id="PZX30291.1"/>
    </source>
</evidence>
<dbReference type="SUPFAM" id="SSF110111">
    <property type="entry name" value="Ctag/Cox11"/>
    <property type="match status" value="1"/>
</dbReference>
<comment type="caution">
    <text evidence="11">The sequence shown here is derived from an EMBL/GenBank/DDBJ whole genome shotgun (WGS) entry which is preliminary data.</text>
</comment>
<evidence type="ECO:0000256" key="3">
    <source>
        <dbReference type="ARBA" id="ARBA00009620"/>
    </source>
</evidence>
<keyword evidence="8" id="KW-0186">Copper</keyword>
<dbReference type="AlphaFoldDB" id="A0A2W7P2N9"/>
<dbReference type="InterPro" id="IPR007533">
    <property type="entry name" value="Cyt_c_oxidase_assmbl_CtaG"/>
</dbReference>
<keyword evidence="9 10" id="KW-0472">Membrane</keyword>
<name>A0A2W7P2N9_9BURK</name>
<protein>
    <recommendedName>
        <fullName evidence="4">Cytochrome c oxidase assembly protein CtaG</fullName>
    </recommendedName>
</protein>
<reference evidence="11" key="1">
    <citation type="submission" date="2018-06" db="EMBL/GenBank/DDBJ databases">
        <title>Genomic Encyclopedia of Type Strains, Phase IV (KMG-V): Genome sequencing to study the core and pangenomes of soil and plant-associated prokaryotes.</title>
        <authorList>
            <person name="Whitman W."/>
        </authorList>
    </citation>
    <scope>NUCLEOTIDE SEQUENCE [LARGE SCALE GENOMIC DNA]</scope>
    <source>
        <strain evidence="11">MLR2-44</strain>
    </source>
</reference>
<dbReference type="Proteomes" id="UP000249638">
    <property type="component" value="Unassembled WGS sequence"/>
</dbReference>
<evidence type="ECO:0000256" key="5">
    <source>
        <dbReference type="ARBA" id="ARBA00022692"/>
    </source>
</evidence>
<dbReference type="PANTHER" id="PTHR21320:SF3">
    <property type="entry name" value="CYTOCHROME C OXIDASE ASSEMBLY PROTEIN COX11, MITOCHONDRIAL-RELATED"/>
    <property type="match status" value="1"/>
</dbReference>
<keyword evidence="6" id="KW-0735">Signal-anchor</keyword>
<evidence type="ECO:0000256" key="6">
    <source>
        <dbReference type="ARBA" id="ARBA00022968"/>
    </source>
</evidence>
<dbReference type="Gene3D" id="2.60.370.10">
    <property type="entry name" value="Ctag/Cox11"/>
    <property type="match status" value="1"/>
</dbReference>
<keyword evidence="5 10" id="KW-0812">Transmembrane</keyword>
<comment type="similarity">
    <text evidence="3">Belongs to the COX11/CtaG family.</text>
</comment>
<gene>
    <name evidence="11" type="ORF">C7416_10316</name>
</gene>
<sequence length="211" mass="23432">MSIEQQSRREADKEADKQADKRFNRGMMLRLVVIVAVMFGFGYALVPLYKKICEITGINVITTRELHGAVKNTQIDKSRTITVEFDSNARGPFAFRPVKNSMEVHPGEMATIVYEVANGQPRDISAQAIPSYAPKQATQYFMKLECFCFKQQTLKANEAREMPVVFVIDPALPKDVKSITLSYTFFEVGTPVAQAPEGQLAPQPAPAGKGI</sequence>